<name>A0A1J5QAA3_9ZZZZ</name>
<evidence type="ECO:0000313" key="1">
    <source>
        <dbReference type="EMBL" id="OIQ74427.1"/>
    </source>
</evidence>
<dbReference type="EMBL" id="MLJW01002513">
    <property type="protein sequence ID" value="OIQ74427.1"/>
    <property type="molecule type" value="Genomic_DNA"/>
</dbReference>
<organism evidence="1">
    <name type="scientific">mine drainage metagenome</name>
    <dbReference type="NCBI Taxonomy" id="410659"/>
    <lineage>
        <taxon>unclassified sequences</taxon>
        <taxon>metagenomes</taxon>
        <taxon>ecological metagenomes</taxon>
    </lineage>
</organism>
<reference evidence="1" key="1">
    <citation type="submission" date="2016-10" db="EMBL/GenBank/DDBJ databases">
        <title>Sequence of Gallionella enrichment culture.</title>
        <authorList>
            <person name="Poehlein A."/>
            <person name="Muehling M."/>
            <person name="Daniel R."/>
        </authorList>
    </citation>
    <scope>NUCLEOTIDE SEQUENCE</scope>
</reference>
<dbReference type="AlphaFoldDB" id="A0A1J5QAA3"/>
<accession>A0A1J5QAA3</accession>
<protein>
    <submittedName>
        <fullName evidence="1">Uncharacterized protein</fullName>
    </submittedName>
</protein>
<comment type="caution">
    <text evidence="1">The sequence shown here is derived from an EMBL/GenBank/DDBJ whole genome shotgun (WGS) entry which is preliminary data.</text>
</comment>
<gene>
    <name evidence="1" type="ORF">GALL_439220</name>
</gene>
<sequence>MDATCCFSDLSNTLWLTCFEEFDDTWETVGDVITCDTTGVEGTHGELSSRLTDRLGGDDSDSLADIDALSGCK</sequence>
<proteinExistence type="predicted"/>